<proteinExistence type="evidence at transcript level"/>
<keyword evidence="7" id="KW-0732">Signal</keyword>
<organism evidence="9">
    <name type="scientific">Picea sitchensis</name>
    <name type="common">Sitka spruce</name>
    <name type="synonym">Pinus sitchensis</name>
    <dbReference type="NCBI Taxonomy" id="3332"/>
    <lineage>
        <taxon>Eukaryota</taxon>
        <taxon>Viridiplantae</taxon>
        <taxon>Streptophyta</taxon>
        <taxon>Embryophyta</taxon>
        <taxon>Tracheophyta</taxon>
        <taxon>Spermatophyta</taxon>
        <taxon>Pinopsida</taxon>
        <taxon>Pinidae</taxon>
        <taxon>Conifers I</taxon>
        <taxon>Pinales</taxon>
        <taxon>Pinaceae</taxon>
        <taxon>Picea</taxon>
    </lineage>
</organism>
<dbReference type="PANTHER" id="PTHR36044:SF1">
    <property type="entry name" value="HEME BINDING PROTEIN"/>
    <property type="match status" value="1"/>
</dbReference>
<dbReference type="InterPro" id="IPR019020">
    <property type="entry name" value="Cyt-c552/DMSO_Rdtase_haem-bd"/>
</dbReference>
<keyword evidence="3" id="KW-0479">Metal-binding</keyword>
<dbReference type="CDD" id="cd00241">
    <property type="entry name" value="DOMON_like"/>
    <property type="match status" value="1"/>
</dbReference>
<dbReference type="Pfam" id="PF09459">
    <property type="entry name" value="EB_dh"/>
    <property type="match status" value="1"/>
</dbReference>
<evidence type="ECO:0000256" key="5">
    <source>
        <dbReference type="ARBA" id="ARBA00023004"/>
    </source>
</evidence>
<keyword evidence="6" id="KW-0812">Transmembrane</keyword>
<evidence type="ECO:0000256" key="1">
    <source>
        <dbReference type="ARBA" id="ARBA00022448"/>
    </source>
</evidence>
<keyword evidence="6" id="KW-1133">Transmembrane helix</keyword>
<sequence length="366" mass="40221">MAKNIKYLVLVVAISFMIESIQSHNEAGGFHCDSGATAQIQADYMPGIITLDGKSQDWNKIPGYSFPLRPALDPDEDKEYTGGKMTVKALHDGRNVFFLLEVPGEYRYVQGKQTSCPSVSLMFQVGGNAIYHNMGACKETVDSCTSKSCGGHEVDIMHFSIGTAIPGRLYGANIIDNTNGTGEDRFGHLVDLYAWNPHCRYLDGMGPQGNGNGANFSGQNDWQGAWWHDLIDNSLGLLANASPYASTGSKGTYTFEFSRPLRTSDRLQQDVQFVIGQAHNFSAAFWYPVNGNPWTKSSHYSVSCDWVPLEIISAEKESHVVPSTRAVDALNVISLVLSLLAFGVSIFVGWWVRKGKSMTFTPIDHL</sequence>
<dbReference type="GO" id="GO:0020037">
    <property type="term" value="F:heme binding"/>
    <property type="evidence" value="ECO:0007669"/>
    <property type="project" value="InterPro"/>
</dbReference>
<protein>
    <recommendedName>
        <fullName evidence="8">Cytochrome c-552/DMSO reductase-like haem-binding domain-containing protein</fullName>
    </recommendedName>
</protein>
<keyword evidence="2" id="KW-0349">Heme</keyword>
<evidence type="ECO:0000256" key="7">
    <source>
        <dbReference type="SAM" id="SignalP"/>
    </source>
</evidence>
<dbReference type="PANTHER" id="PTHR36044">
    <property type="entry name" value="HEME BINDING PROTEIN"/>
    <property type="match status" value="1"/>
</dbReference>
<feature type="domain" description="Cytochrome c-552/DMSO reductase-like haem-binding" evidence="8">
    <location>
        <begin position="55"/>
        <end position="301"/>
    </location>
</feature>
<dbReference type="AlphaFoldDB" id="D5AA86"/>
<keyword evidence="1" id="KW-0813">Transport</keyword>
<evidence type="ECO:0000259" key="8">
    <source>
        <dbReference type="SMART" id="SM00887"/>
    </source>
</evidence>
<dbReference type="Gene3D" id="2.60.40.1190">
    <property type="match status" value="1"/>
</dbReference>
<dbReference type="GO" id="GO:0046872">
    <property type="term" value="F:metal ion binding"/>
    <property type="evidence" value="ECO:0007669"/>
    <property type="project" value="UniProtKB-KW"/>
</dbReference>
<feature type="transmembrane region" description="Helical" evidence="6">
    <location>
        <begin position="332"/>
        <end position="352"/>
    </location>
</feature>
<feature type="chain" id="PRO_5003068192" description="Cytochrome c-552/DMSO reductase-like haem-binding domain-containing protein" evidence="7">
    <location>
        <begin position="24"/>
        <end position="366"/>
    </location>
</feature>
<keyword evidence="5" id="KW-0408">Iron</keyword>
<evidence type="ECO:0000256" key="3">
    <source>
        <dbReference type="ARBA" id="ARBA00022723"/>
    </source>
</evidence>
<evidence type="ECO:0000256" key="2">
    <source>
        <dbReference type="ARBA" id="ARBA00022617"/>
    </source>
</evidence>
<dbReference type="SMART" id="SM00887">
    <property type="entry name" value="EB_dh"/>
    <property type="match status" value="1"/>
</dbReference>
<evidence type="ECO:0000256" key="4">
    <source>
        <dbReference type="ARBA" id="ARBA00022982"/>
    </source>
</evidence>
<accession>D5AA86</accession>
<evidence type="ECO:0000256" key="6">
    <source>
        <dbReference type="SAM" id="Phobius"/>
    </source>
</evidence>
<dbReference type="OMA" id="DWVPLEI"/>
<dbReference type="EMBL" id="BT123114">
    <property type="protein sequence ID" value="ADE76455.1"/>
    <property type="molecule type" value="mRNA"/>
</dbReference>
<name>D5AA86_PICSI</name>
<reference evidence="9" key="1">
    <citation type="submission" date="2010-04" db="EMBL/GenBank/DDBJ databases">
        <authorList>
            <person name="Reid K.E."/>
            <person name="Liao N."/>
            <person name="Chan S."/>
            <person name="Docking R."/>
            <person name="Taylor G."/>
            <person name="Moore R."/>
            <person name="Mayo M."/>
            <person name="Munro S."/>
            <person name="King J."/>
            <person name="Yanchuk A."/>
            <person name="Holt R."/>
            <person name="Jones S."/>
            <person name="Marra M."/>
            <person name="Ritland C.E."/>
            <person name="Ritland K."/>
            <person name="Bohlmann J."/>
        </authorList>
    </citation>
    <scope>NUCLEOTIDE SEQUENCE</scope>
    <source>
        <tissue evidence="9">Bud</tissue>
    </source>
</reference>
<evidence type="ECO:0000313" key="9">
    <source>
        <dbReference type="EMBL" id="ADE76455.1"/>
    </source>
</evidence>
<keyword evidence="4" id="KW-0249">Electron transport</keyword>
<keyword evidence="6" id="KW-0472">Membrane</keyword>
<feature type="signal peptide" evidence="7">
    <location>
        <begin position="1"/>
        <end position="23"/>
    </location>
</feature>